<dbReference type="GO" id="GO:0016020">
    <property type="term" value="C:membrane"/>
    <property type="evidence" value="ECO:0007669"/>
    <property type="project" value="UniProtKB-SubCell"/>
</dbReference>
<dbReference type="InterPro" id="IPR009644">
    <property type="entry name" value="FKTN/MNN4/W02B3.4-1"/>
</dbReference>
<proteinExistence type="predicted"/>
<dbReference type="AlphaFoldDB" id="A0A8J1Y1T6"/>
<evidence type="ECO:0000313" key="5">
    <source>
        <dbReference type="EMBL" id="CAH1781199.1"/>
    </source>
</evidence>
<accession>A0A8J1Y1T6</accession>
<keyword evidence="4" id="KW-0472">Membrane</keyword>
<sequence>TAKKRPPVRSIRFPAAFQSLAVTKSVIPGLYVPASTSKYLSSLEHSKFIPCNQTRADQFNAANKLSKAGQVEANATAIKARQILQATKGVFEKVGMNFWLTAGTLLGWYRQCGLIAHTTDVDVGTWITEFNPDLEKLLNHPGHPIRIMHRYGKPKDGFELAVRGFGIKLDIFFHYKETKYTWTGGLRFKTLEKVRWIYPRDIPLCSAELFNDLYLVPCNTLAIIEAEYGPNWMQPDKEWAWDRSAPNMVEAGKFAESEKREVVQRFKNNGKRTF</sequence>
<keyword evidence="6" id="KW-1185">Reference proteome</keyword>
<dbReference type="EMBL" id="CAIIXF020000004">
    <property type="protein sequence ID" value="CAH1781199.1"/>
    <property type="molecule type" value="Genomic_DNA"/>
</dbReference>
<dbReference type="OrthoDB" id="6046095at2759"/>
<dbReference type="PANTHER" id="PTHR15407:SF28">
    <property type="entry name" value="RIBITOL-5-PHOSPHATE TRANSFERASE FKTN"/>
    <property type="match status" value="1"/>
</dbReference>
<comment type="caution">
    <text evidence="5">The sequence shown here is derived from an EMBL/GenBank/DDBJ whole genome shotgun (WGS) entry which is preliminary data.</text>
</comment>
<feature type="non-terminal residue" evidence="5">
    <location>
        <position position="274"/>
    </location>
</feature>
<evidence type="ECO:0000313" key="6">
    <source>
        <dbReference type="Proteomes" id="UP000749559"/>
    </source>
</evidence>
<dbReference type="Proteomes" id="UP000749559">
    <property type="component" value="Unassembled WGS sequence"/>
</dbReference>
<keyword evidence="3" id="KW-1133">Transmembrane helix</keyword>
<evidence type="ECO:0000256" key="1">
    <source>
        <dbReference type="ARBA" id="ARBA00004167"/>
    </source>
</evidence>
<protein>
    <submittedName>
        <fullName evidence="5">Uncharacterized protein</fullName>
    </submittedName>
</protein>
<dbReference type="PANTHER" id="PTHR15407">
    <property type="entry name" value="FUKUTIN-RELATED"/>
    <property type="match status" value="1"/>
</dbReference>
<evidence type="ECO:0000256" key="4">
    <source>
        <dbReference type="ARBA" id="ARBA00023136"/>
    </source>
</evidence>
<gene>
    <name evidence="5" type="ORF">OFUS_LOCUS7803</name>
</gene>
<evidence type="ECO:0000256" key="3">
    <source>
        <dbReference type="ARBA" id="ARBA00022989"/>
    </source>
</evidence>
<reference evidence="5" key="1">
    <citation type="submission" date="2022-03" db="EMBL/GenBank/DDBJ databases">
        <authorList>
            <person name="Martin C."/>
        </authorList>
    </citation>
    <scope>NUCLEOTIDE SEQUENCE</scope>
</reference>
<keyword evidence="2" id="KW-0812">Transmembrane</keyword>
<evidence type="ECO:0000256" key="2">
    <source>
        <dbReference type="ARBA" id="ARBA00022692"/>
    </source>
</evidence>
<comment type="subcellular location">
    <subcellularLocation>
        <location evidence="1">Membrane</location>
        <topology evidence="1">Single-pass membrane protein</topology>
    </subcellularLocation>
</comment>
<name>A0A8J1Y1T6_OWEFU</name>
<organism evidence="5 6">
    <name type="scientific">Owenia fusiformis</name>
    <name type="common">Polychaete worm</name>
    <dbReference type="NCBI Taxonomy" id="6347"/>
    <lineage>
        <taxon>Eukaryota</taxon>
        <taxon>Metazoa</taxon>
        <taxon>Spiralia</taxon>
        <taxon>Lophotrochozoa</taxon>
        <taxon>Annelida</taxon>
        <taxon>Polychaeta</taxon>
        <taxon>Sedentaria</taxon>
        <taxon>Canalipalpata</taxon>
        <taxon>Sabellida</taxon>
        <taxon>Oweniida</taxon>
        <taxon>Oweniidae</taxon>
        <taxon>Owenia</taxon>
    </lineage>
</organism>